<dbReference type="AlphaFoldDB" id="A0A0W8E2R6"/>
<feature type="transmembrane region" description="Helical" evidence="1">
    <location>
        <begin position="20"/>
        <end position="41"/>
    </location>
</feature>
<sequence length="45" mass="5171">MYPELVNHKSFFTALVKLQFFEYAALVYNGVVICSIIPYNIENNG</sequence>
<accession>A0A0W8E2R6</accession>
<reference evidence="2" key="1">
    <citation type="journal article" date="2015" name="Proc. Natl. Acad. Sci. U.S.A.">
        <title>Networks of energetic and metabolic interactions define dynamics in microbial communities.</title>
        <authorList>
            <person name="Embree M."/>
            <person name="Liu J.K."/>
            <person name="Al-Bassam M.M."/>
            <person name="Zengler K."/>
        </authorList>
    </citation>
    <scope>NUCLEOTIDE SEQUENCE</scope>
</reference>
<keyword evidence="1" id="KW-0472">Membrane</keyword>
<dbReference type="EMBL" id="LNQE01001916">
    <property type="protein sequence ID" value="KUG02611.1"/>
    <property type="molecule type" value="Genomic_DNA"/>
</dbReference>
<proteinExistence type="predicted"/>
<keyword evidence="1" id="KW-0812">Transmembrane</keyword>
<keyword evidence="1" id="KW-1133">Transmembrane helix</keyword>
<organism evidence="2">
    <name type="scientific">hydrocarbon metagenome</name>
    <dbReference type="NCBI Taxonomy" id="938273"/>
    <lineage>
        <taxon>unclassified sequences</taxon>
        <taxon>metagenomes</taxon>
        <taxon>ecological metagenomes</taxon>
    </lineage>
</organism>
<comment type="caution">
    <text evidence="2">The sequence shown here is derived from an EMBL/GenBank/DDBJ whole genome shotgun (WGS) entry which is preliminary data.</text>
</comment>
<protein>
    <submittedName>
        <fullName evidence="2">Uncharacterized protein</fullName>
    </submittedName>
</protein>
<evidence type="ECO:0000313" key="2">
    <source>
        <dbReference type="EMBL" id="KUG02611.1"/>
    </source>
</evidence>
<evidence type="ECO:0000256" key="1">
    <source>
        <dbReference type="SAM" id="Phobius"/>
    </source>
</evidence>
<name>A0A0W8E2R6_9ZZZZ</name>
<gene>
    <name evidence="2" type="ORF">ASZ90_019979</name>
</gene>